<dbReference type="STRING" id="1193182.BN11_1110019"/>
<dbReference type="AlphaFoldDB" id="W6JSZ7"/>
<feature type="transmembrane region" description="Helical" evidence="1">
    <location>
        <begin position="178"/>
        <end position="195"/>
    </location>
</feature>
<protein>
    <recommendedName>
        <fullName evidence="2">Phosphatidic acid phosphatase type 2/haloperoxidase domain-containing protein</fullName>
    </recommendedName>
</protein>
<dbReference type="PANTHER" id="PTHR14969">
    <property type="entry name" value="SPHINGOSINE-1-PHOSPHATE PHOSPHOHYDROLASE"/>
    <property type="match status" value="1"/>
</dbReference>
<reference evidence="3 4" key="1">
    <citation type="journal article" date="2013" name="ISME J.">
        <title>A metabolic model for members of the genus Tetrasphaera involved in enhanced biological phosphorus removal.</title>
        <authorList>
            <person name="Kristiansen R."/>
            <person name="Nguyen H.T.T."/>
            <person name="Saunders A.M."/>
            <person name="Nielsen J.L."/>
            <person name="Wimmer R."/>
            <person name="Le V.Q."/>
            <person name="McIlroy S.J."/>
            <person name="Petrovski S."/>
            <person name="Seviour R.J."/>
            <person name="Calteau A."/>
            <person name="Nielsen K.L."/>
            <person name="Nielsen P.H."/>
        </authorList>
    </citation>
    <scope>NUCLEOTIDE SEQUENCE [LARGE SCALE GENOMIC DNA]</scope>
    <source>
        <strain evidence="3 4">Ben110</strain>
    </source>
</reference>
<comment type="caution">
    <text evidence="3">The sequence shown here is derived from an EMBL/GenBank/DDBJ whole genome shotgun (WGS) entry which is preliminary data.</text>
</comment>
<feature type="transmembrane region" description="Helical" evidence="1">
    <location>
        <begin position="51"/>
        <end position="74"/>
    </location>
</feature>
<dbReference type="Pfam" id="PF01569">
    <property type="entry name" value="PAP2"/>
    <property type="match status" value="1"/>
</dbReference>
<gene>
    <name evidence="3" type="ORF">BN11_1110019</name>
</gene>
<accession>W6JSZ7</accession>
<keyword evidence="1" id="KW-1133">Transmembrane helix</keyword>
<evidence type="ECO:0000259" key="2">
    <source>
        <dbReference type="SMART" id="SM00014"/>
    </source>
</evidence>
<sequence length="215" mass="22474">MAGLAALLAFALLTVAVLAPWAALIAADREVSTPAMRFADDAGLRGLLVAWQAASMPSCAHGALTVIAALAWWWHRQTRRVLLALAAAYLTWWLTPILKNAVDRPRPQVPDPLWGIGGYSFPSGHASNVTAAALALGIVLWPVMPASGRRWVAAGGGAVVVLTCADRVLLGVHYLTDVLAGVLLGAGIGCLALAGTRFHRITNREALPAGIPRAA</sequence>
<dbReference type="Gene3D" id="1.20.144.10">
    <property type="entry name" value="Phosphatidic acid phosphatase type 2/haloperoxidase"/>
    <property type="match status" value="1"/>
</dbReference>
<keyword evidence="1" id="KW-0812">Transmembrane</keyword>
<dbReference type="SUPFAM" id="SSF48317">
    <property type="entry name" value="Acid phosphatase/Vanadium-dependent haloperoxidase"/>
    <property type="match status" value="1"/>
</dbReference>
<organism evidence="3 4">
    <name type="scientific">Nostocoides australiense Ben110</name>
    <dbReference type="NCBI Taxonomy" id="1193182"/>
    <lineage>
        <taxon>Bacteria</taxon>
        <taxon>Bacillati</taxon>
        <taxon>Actinomycetota</taxon>
        <taxon>Actinomycetes</taxon>
        <taxon>Micrococcales</taxon>
        <taxon>Intrasporangiaceae</taxon>
        <taxon>Nostocoides</taxon>
    </lineage>
</organism>
<feature type="domain" description="Phosphatidic acid phosphatase type 2/haloperoxidase" evidence="2">
    <location>
        <begin position="81"/>
        <end position="193"/>
    </location>
</feature>
<keyword evidence="1" id="KW-0472">Membrane</keyword>
<proteinExistence type="predicted"/>
<evidence type="ECO:0000256" key="1">
    <source>
        <dbReference type="SAM" id="Phobius"/>
    </source>
</evidence>
<evidence type="ECO:0000313" key="4">
    <source>
        <dbReference type="Proteomes" id="UP000035763"/>
    </source>
</evidence>
<dbReference type="Proteomes" id="UP000035763">
    <property type="component" value="Unassembled WGS sequence"/>
</dbReference>
<dbReference type="PANTHER" id="PTHR14969:SF13">
    <property type="entry name" value="AT30094P"/>
    <property type="match status" value="1"/>
</dbReference>
<dbReference type="InterPro" id="IPR000326">
    <property type="entry name" value="PAP2/HPO"/>
</dbReference>
<feature type="transmembrane region" description="Helical" evidence="1">
    <location>
        <begin position="122"/>
        <end position="144"/>
    </location>
</feature>
<dbReference type="InterPro" id="IPR036938">
    <property type="entry name" value="PAP2/HPO_sf"/>
</dbReference>
<keyword evidence="4" id="KW-1185">Reference proteome</keyword>
<dbReference type="EMBL" id="CAJA01000015">
    <property type="protein sequence ID" value="CCH71842.1"/>
    <property type="molecule type" value="Genomic_DNA"/>
</dbReference>
<evidence type="ECO:0000313" key="3">
    <source>
        <dbReference type="EMBL" id="CCH71842.1"/>
    </source>
</evidence>
<feature type="transmembrane region" description="Helical" evidence="1">
    <location>
        <begin position="151"/>
        <end position="172"/>
    </location>
</feature>
<name>W6JSZ7_9MICO</name>
<dbReference type="SMART" id="SM00014">
    <property type="entry name" value="acidPPc"/>
    <property type="match status" value="1"/>
</dbReference>
<feature type="transmembrane region" description="Helical" evidence="1">
    <location>
        <begin position="81"/>
        <end position="102"/>
    </location>
</feature>